<name>A0A1L7XC46_9HELO</name>
<evidence type="ECO:0000313" key="3">
    <source>
        <dbReference type="Proteomes" id="UP000184330"/>
    </source>
</evidence>
<dbReference type="OrthoDB" id="3559161at2759"/>
<dbReference type="Proteomes" id="UP000184330">
    <property type="component" value="Unassembled WGS sequence"/>
</dbReference>
<proteinExistence type="predicted"/>
<protein>
    <submittedName>
        <fullName evidence="2">Uncharacterized protein</fullName>
    </submittedName>
</protein>
<accession>A0A1L7XC46</accession>
<organism evidence="2 3">
    <name type="scientific">Phialocephala subalpina</name>
    <dbReference type="NCBI Taxonomy" id="576137"/>
    <lineage>
        <taxon>Eukaryota</taxon>
        <taxon>Fungi</taxon>
        <taxon>Dikarya</taxon>
        <taxon>Ascomycota</taxon>
        <taxon>Pezizomycotina</taxon>
        <taxon>Leotiomycetes</taxon>
        <taxon>Helotiales</taxon>
        <taxon>Mollisiaceae</taxon>
        <taxon>Phialocephala</taxon>
        <taxon>Phialocephala fortinii species complex</taxon>
    </lineage>
</organism>
<sequence length="235" mass="25885">MPLKFYDAFRDSILKGVHQQNFKNGAFKNTITASTPVVEMMNILISSSHLNPSQKDMVKTCRKSFIAIRKKYPGDQMPDLLDVFAITQASEPLWKMFKGDAQVRGVYVPPTTMQVMNKDGSVAKTITISEDGPDGFSAVETEGGVAGIPTGAPKEFVEKNMAKGNAVWDQLKNSDAKMMTANYFDPSSVAPTTEKEDPNSADAEKDAKIKDKKPKRDDKTDFGKGFARNLRGAFM</sequence>
<keyword evidence="3" id="KW-1185">Reference proteome</keyword>
<feature type="compositionally biased region" description="Basic and acidic residues" evidence="1">
    <location>
        <begin position="193"/>
        <end position="222"/>
    </location>
</feature>
<reference evidence="2 3" key="1">
    <citation type="submission" date="2016-03" db="EMBL/GenBank/DDBJ databases">
        <authorList>
            <person name="Ploux O."/>
        </authorList>
    </citation>
    <scope>NUCLEOTIDE SEQUENCE [LARGE SCALE GENOMIC DNA]</scope>
    <source>
        <strain evidence="2 3">UAMH 11012</strain>
    </source>
</reference>
<evidence type="ECO:0000313" key="2">
    <source>
        <dbReference type="EMBL" id="CZR62576.1"/>
    </source>
</evidence>
<evidence type="ECO:0000256" key="1">
    <source>
        <dbReference type="SAM" id="MobiDB-lite"/>
    </source>
</evidence>
<feature type="region of interest" description="Disordered" evidence="1">
    <location>
        <begin position="185"/>
        <end position="235"/>
    </location>
</feature>
<gene>
    <name evidence="2" type="ORF">PAC_12473</name>
</gene>
<dbReference type="AlphaFoldDB" id="A0A1L7XC46"/>
<dbReference type="EMBL" id="FJOG01000021">
    <property type="protein sequence ID" value="CZR62576.1"/>
    <property type="molecule type" value="Genomic_DNA"/>
</dbReference>